<evidence type="ECO:0000313" key="3">
    <source>
        <dbReference type="Proteomes" id="UP000799764"/>
    </source>
</evidence>
<name>A0A9P4U9E1_9PLEO</name>
<dbReference type="EMBL" id="MU001506">
    <property type="protein sequence ID" value="KAF2440962.1"/>
    <property type="molecule type" value="Genomic_DNA"/>
</dbReference>
<reference evidence="2" key="1">
    <citation type="journal article" date="2020" name="Stud. Mycol.">
        <title>101 Dothideomycetes genomes: a test case for predicting lifestyles and emergence of pathogens.</title>
        <authorList>
            <person name="Haridas S."/>
            <person name="Albert R."/>
            <person name="Binder M."/>
            <person name="Bloem J."/>
            <person name="Labutti K."/>
            <person name="Salamov A."/>
            <person name="Andreopoulos B."/>
            <person name="Baker S."/>
            <person name="Barry K."/>
            <person name="Bills G."/>
            <person name="Bluhm B."/>
            <person name="Cannon C."/>
            <person name="Castanera R."/>
            <person name="Culley D."/>
            <person name="Daum C."/>
            <person name="Ezra D."/>
            <person name="Gonzalez J."/>
            <person name="Henrissat B."/>
            <person name="Kuo A."/>
            <person name="Liang C."/>
            <person name="Lipzen A."/>
            <person name="Lutzoni F."/>
            <person name="Magnuson J."/>
            <person name="Mondo S."/>
            <person name="Nolan M."/>
            <person name="Ohm R."/>
            <person name="Pangilinan J."/>
            <person name="Park H.-J."/>
            <person name="Ramirez L."/>
            <person name="Alfaro M."/>
            <person name="Sun H."/>
            <person name="Tritt A."/>
            <person name="Yoshinaga Y."/>
            <person name="Zwiers L.-H."/>
            <person name="Turgeon B."/>
            <person name="Goodwin S."/>
            <person name="Spatafora J."/>
            <person name="Crous P."/>
            <person name="Grigoriev I."/>
        </authorList>
    </citation>
    <scope>NUCLEOTIDE SEQUENCE</scope>
    <source>
        <strain evidence="2">CBS 690.94</strain>
    </source>
</reference>
<evidence type="ECO:0000256" key="1">
    <source>
        <dbReference type="SAM" id="MobiDB-lite"/>
    </source>
</evidence>
<dbReference type="Proteomes" id="UP000799764">
    <property type="component" value="Unassembled WGS sequence"/>
</dbReference>
<evidence type="ECO:0000313" key="2">
    <source>
        <dbReference type="EMBL" id="KAF2440962.1"/>
    </source>
</evidence>
<sequence length="197" mass="21933">MSLQNWTTRRVNAVGDRAEVARRGEEAMPHGAPKRRLSRSTPVQALTLSDHAPLILGATNPETHCLLPFPTSAWKRRAYLSNIPPCAPRISRTSGPKTARNAYPEVSCEISCDTTTHEGACSYALGWKGTPSPPKEAITRCTHPFWNVERHMSIFVGCKMSNEGCKVVYKGQCTRYAHMTSLIASLKTKRAWRLKKI</sequence>
<dbReference type="AlphaFoldDB" id="A0A9P4U9E1"/>
<feature type="region of interest" description="Disordered" evidence="1">
    <location>
        <begin position="17"/>
        <end position="41"/>
    </location>
</feature>
<protein>
    <submittedName>
        <fullName evidence="2">Uncharacterized protein</fullName>
    </submittedName>
</protein>
<feature type="compositionally biased region" description="Basic and acidic residues" evidence="1">
    <location>
        <begin position="17"/>
        <end position="28"/>
    </location>
</feature>
<organism evidence="2 3">
    <name type="scientific">Karstenula rhodostoma CBS 690.94</name>
    <dbReference type="NCBI Taxonomy" id="1392251"/>
    <lineage>
        <taxon>Eukaryota</taxon>
        <taxon>Fungi</taxon>
        <taxon>Dikarya</taxon>
        <taxon>Ascomycota</taxon>
        <taxon>Pezizomycotina</taxon>
        <taxon>Dothideomycetes</taxon>
        <taxon>Pleosporomycetidae</taxon>
        <taxon>Pleosporales</taxon>
        <taxon>Massarineae</taxon>
        <taxon>Didymosphaeriaceae</taxon>
        <taxon>Karstenula</taxon>
    </lineage>
</organism>
<accession>A0A9P4U9E1</accession>
<keyword evidence="3" id="KW-1185">Reference proteome</keyword>
<comment type="caution">
    <text evidence="2">The sequence shown here is derived from an EMBL/GenBank/DDBJ whole genome shotgun (WGS) entry which is preliminary data.</text>
</comment>
<gene>
    <name evidence="2" type="ORF">P171DRAFT_86135</name>
</gene>
<proteinExistence type="predicted"/>